<feature type="transmembrane region" description="Helical" evidence="3">
    <location>
        <begin position="38"/>
        <end position="56"/>
    </location>
</feature>
<gene>
    <name evidence="5" type="ORF">KHA97_16545</name>
</gene>
<dbReference type="PANTHER" id="PTHR43798">
    <property type="entry name" value="MONOACYLGLYCEROL LIPASE"/>
    <property type="match status" value="1"/>
</dbReference>
<keyword evidence="3" id="KW-1133">Transmembrane helix</keyword>
<evidence type="ECO:0000259" key="4">
    <source>
        <dbReference type="Pfam" id="PF00561"/>
    </source>
</evidence>
<dbReference type="AlphaFoldDB" id="A0A942TES3"/>
<evidence type="ECO:0000256" key="2">
    <source>
        <dbReference type="ARBA" id="ARBA00022801"/>
    </source>
</evidence>
<comment type="caution">
    <text evidence="5">The sequence shown here is derived from an EMBL/GenBank/DDBJ whole genome shotgun (WGS) entry which is preliminary data.</text>
</comment>
<protein>
    <submittedName>
        <fullName evidence="5">Alpha/beta fold hydrolase</fullName>
    </submittedName>
</protein>
<dbReference type="InterPro" id="IPR050266">
    <property type="entry name" value="AB_hydrolase_sf"/>
</dbReference>
<dbReference type="RefSeq" id="WP_213125888.1">
    <property type="nucleotide sequence ID" value="NZ_JAGYPG010000003.1"/>
</dbReference>
<evidence type="ECO:0000313" key="6">
    <source>
        <dbReference type="Proteomes" id="UP000681414"/>
    </source>
</evidence>
<keyword evidence="6" id="KW-1185">Reference proteome</keyword>
<dbReference type="EMBL" id="JAGYPG010000003">
    <property type="protein sequence ID" value="MBS4196661.1"/>
    <property type="molecule type" value="Genomic_DNA"/>
</dbReference>
<keyword evidence="3" id="KW-0812">Transmembrane</keyword>
<keyword evidence="2 5" id="KW-0378">Hydrolase</keyword>
<dbReference type="SUPFAM" id="SSF53474">
    <property type="entry name" value="alpha/beta-Hydrolases"/>
    <property type="match status" value="1"/>
</dbReference>
<feature type="transmembrane region" description="Helical" evidence="3">
    <location>
        <begin position="68"/>
        <end position="88"/>
    </location>
</feature>
<dbReference type="GO" id="GO:0004177">
    <property type="term" value="F:aminopeptidase activity"/>
    <property type="evidence" value="ECO:0007669"/>
    <property type="project" value="UniProtKB-EC"/>
</dbReference>
<dbReference type="Proteomes" id="UP000681414">
    <property type="component" value="Unassembled WGS sequence"/>
</dbReference>
<dbReference type="GO" id="GO:0016020">
    <property type="term" value="C:membrane"/>
    <property type="evidence" value="ECO:0007669"/>
    <property type="project" value="TreeGrafter"/>
</dbReference>
<proteinExistence type="inferred from homology"/>
<feature type="domain" description="AB hydrolase-1" evidence="4">
    <location>
        <begin position="126"/>
        <end position="387"/>
    </location>
</feature>
<feature type="transmembrane region" description="Helical" evidence="3">
    <location>
        <begin position="12"/>
        <end position="32"/>
    </location>
</feature>
<evidence type="ECO:0000256" key="3">
    <source>
        <dbReference type="SAM" id="Phobius"/>
    </source>
</evidence>
<dbReference type="PANTHER" id="PTHR43798:SF33">
    <property type="entry name" value="HYDROLASE, PUTATIVE (AFU_ORTHOLOGUE AFUA_2G14860)-RELATED"/>
    <property type="match status" value="1"/>
</dbReference>
<name>A0A942TES3_9BACI</name>
<evidence type="ECO:0000313" key="5">
    <source>
        <dbReference type="EMBL" id="MBS4196661.1"/>
    </source>
</evidence>
<comment type="similarity">
    <text evidence="1">Belongs to the peptidase S33 family.</text>
</comment>
<dbReference type="InterPro" id="IPR002410">
    <property type="entry name" value="Peptidase_S33"/>
</dbReference>
<accession>A0A942TES3</accession>
<dbReference type="InterPro" id="IPR029058">
    <property type="entry name" value="AB_hydrolase_fold"/>
</dbReference>
<keyword evidence="3" id="KW-0472">Membrane</keyword>
<dbReference type="Gene3D" id="3.40.50.1820">
    <property type="entry name" value="alpha/beta hydrolase"/>
    <property type="match status" value="1"/>
</dbReference>
<reference evidence="5 6" key="1">
    <citation type="submission" date="2021-05" db="EMBL/GenBank/DDBJ databases">
        <title>Novel Bacillus species.</title>
        <authorList>
            <person name="Liu G."/>
        </authorList>
    </citation>
    <scope>NUCLEOTIDE SEQUENCE [LARGE SCALE GENOMIC DNA]</scope>
    <source>
        <strain evidence="6">FJAT-49780</strain>
    </source>
</reference>
<sequence length="420" mass="46537">MKRINHIRTFLIVFVFCILALFVAILVIFGAAFISEQLWIILSSGAVAFILIYGIGISKQHLFSRRGAASLTGILVLILFYASILIPFSDTRNMPAVVEGGAYWDLRTGSRIAYVHLSPAKKVGRPPVIFLHGGPGVPDMAGDLAYFGQLTQDGYDVYVYDQVGSGRSSRLEDPLQYTIERHVADLEAIRGRIGAERIVLIGHSYGALLAAQYMARYGDHIDKAVFISPHPLDPRDKSGGNLTNRLKPGQLSKLYPLILHPRSLMAYGLLQISPKAAHAYVGDEEMDARFDRVYAATQPALHAENKQIEQLIYGLGFYANQTPQTLKVSPPPDPRPALKSLQVPALIIKASEDYLSWSSAIDYRQSLTESTLIYFRHVGHNVYQDEPERVLGAIRSFLSGDRLSEPEYSGFVPPSDYEGN</sequence>
<dbReference type="GO" id="GO:0006508">
    <property type="term" value="P:proteolysis"/>
    <property type="evidence" value="ECO:0007669"/>
    <property type="project" value="InterPro"/>
</dbReference>
<dbReference type="PRINTS" id="PR00793">
    <property type="entry name" value="PROAMNOPTASE"/>
</dbReference>
<evidence type="ECO:0000256" key="1">
    <source>
        <dbReference type="ARBA" id="ARBA00010088"/>
    </source>
</evidence>
<organism evidence="5 6">
    <name type="scientific">Lederbergia citri</name>
    <dbReference type="NCBI Taxonomy" id="2833580"/>
    <lineage>
        <taxon>Bacteria</taxon>
        <taxon>Bacillati</taxon>
        <taxon>Bacillota</taxon>
        <taxon>Bacilli</taxon>
        <taxon>Bacillales</taxon>
        <taxon>Bacillaceae</taxon>
        <taxon>Lederbergia</taxon>
    </lineage>
</organism>
<dbReference type="InterPro" id="IPR000073">
    <property type="entry name" value="AB_hydrolase_1"/>
</dbReference>
<dbReference type="Pfam" id="PF00561">
    <property type="entry name" value="Abhydrolase_1"/>
    <property type="match status" value="1"/>
</dbReference>